<reference evidence="7 8" key="1">
    <citation type="submission" date="2023-07" db="EMBL/GenBank/DDBJ databases">
        <title>Genomic Encyclopedia of Type Strains, Phase IV (KMG-IV): sequencing the most valuable type-strain genomes for metagenomic binning, comparative biology and taxonomic classification.</title>
        <authorList>
            <person name="Goeker M."/>
        </authorList>
    </citation>
    <scope>NUCLEOTIDE SEQUENCE [LARGE SCALE GENOMIC DNA]</scope>
    <source>
        <strain evidence="7 8">DSM 19092</strain>
    </source>
</reference>
<sequence>METLTIIVNEQFVNERIDKMLSTYYEDWSRTQVQGWIKDGLVLVNNQKVKGNYKCQLHDEIIVSIPEPEILDVKPEKMDLDIYYEDQDVLVVNKPRGMVVHPAPGHMYGTLVNGLMAHCQDLSGINGVLRPGIVHRIDKDTSGLLMVAKNDKAHESLVQQLVNKTVTRKYLAIVHGVIPHDVGTIDAPIGRDPKDRQKMTVTDVNSKEAITHFRVLERFDHYTFIECKLETGRTHQIRVHMKYIGYPLAGDPKYGPKKTLPIEGQALHAGVLGFIHPRTGEYMEFEAPLPPEFENILNLLKNKR</sequence>
<dbReference type="Gene3D" id="3.10.290.10">
    <property type="entry name" value="RNA-binding S4 domain"/>
    <property type="match status" value="1"/>
</dbReference>
<feature type="domain" description="RNA-binding S4" evidence="6">
    <location>
        <begin position="15"/>
        <end position="79"/>
    </location>
</feature>
<dbReference type="Pfam" id="PF00849">
    <property type="entry name" value="PseudoU_synth_2"/>
    <property type="match status" value="1"/>
</dbReference>
<dbReference type="PROSITE" id="PS01129">
    <property type="entry name" value="PSI_RLU"/>
    <property type="match status" value="1"/>
</dbReference>
<comment type="function">
    <text evidence="5">Responsible for synthesis of pseudouridine from uracil.</text>
</comment>
<dbReference type="SUPFAM" id="SSF55120">
    <property type="entry name" value="Pseudouridine synthase"/>
    <property type="match status" value="1"/>
</dbReference>
<dbReference type="PANTHER" id="PTHR21600:SF44">
    <property type="entry name" value="RIBOSOMAL LARGE SUBUNIT PSEUDOURIDINE SYNTHASE D"/>
    <property type="match status" value="1"/>
</dbReference>
<evidence type="ECO:0000256" key="1">
    <source>
        <dbReference type="ARBA" id="ARBA00000073"/>
    </source>
</evidence>
<dbReference type="GO" id="GO:0160140">
    <property type="term" value="F:23S rRNA pseudouridine(1911/1915/1917) synthase activity"/>
    <property type="evidence" value="ECO:0007669"/>
    <property type="project" value="UniProtKB-EC"/>
</dbReference>
<comment type="catalytic activity">
    <reaction evidence="1 5">
        <text>a uridine in RNA = a pseudouridine in RNA</text>
        <dbReference type="Rhea" id="RHEA:48348"/>
        <dbReference type="Rhea" id="RHEA-COMP:12068"/>
        <dbReference type="Rhea" id="RHEA-COMP:12069"/>
        <dbReference type="ChEBI" id="CHEBI:65314"/>
        <dbReference type="ChEBI" id="CHEBI:65315"/>
    </reaction>
</comment>
<dbReference type="CDD" id="cd00165">
    <property type="entry name" value="S4"/>
    <property type="match status" value="1"/>
</dbReference>
<evidence type="ECO:0000256" key="5">
    <source>
        <dbReference type="RuleBase" id="RU362028"/>
    </source>
</evidence>
<dbReference type="Pfam" id="PF01479">
    <property type="entry name" value="S4"/>
    <property type="match status" value="1"/>
</dbReference>
<dbReference type="SUPFAM" id="SSF55174">
    <property type="entry name" value="Alpha-L RNA-binding motif"/>
    <property type="match status" value="1"/>
</dbReference>
<keyword evidence="8" id="KW-1185">Reference proteome</keyword>
<dbReference type="NCBIfam" id="TIGR00005">
    <property type="entry name" value="rluA_subfam"/>
    <property type="match status" value="1"/>
</dbReference>
<dbReference type="InterPro" id="IPR006145">
    <property type="entry name" value="PsdUridine_synth_RsuA/RluA"/>
</dbReference>
<comment type="similarity">
    <text evidence="2 5">Belongs to the pseudouridine synthase RluA family.</text>
</comment>
<keyword evidence="3 5" id="KW-0413">Isomerase</keyword>
<dbReference type="Gene3D" id="3.30.2350.10">
    <property type="entry name" value="Pseudouridine synthase"/>
    <property type="match status" value="1"/>
</dbReference>
<name>A0ABT9VL82_9BACI</name>
<dbReference type="InterPro" id="IPR006224">
    <property type="entry name" value="PsdUridine_synth_RluA-like_CS"/>
</dbReference>
<organism evidence="7 8">
    <name type="scientific">Aeribacillus alveayuensis</name>
    <dbReference type="NCBI Taxonomy" id="279215"/>
    <lineage>
        <taxon>Bacteria</taxon>
        <taxon>Bacillati</taxon>
        <taxon>Bacillota</taxon>
        <taxon>Bacilli</taxon>
        <taxon>Bacillales</taxon>
        <taxon>Bacillaceae</taxon>
        <taxon>Aeribacillus</taxon>
    </lineage>
</organism>
<proteinExistence type="inferred from homology"/>
<dbReference type="PANTHER" id="PTHR21600">
    <property type="entry name" value="MITOCHONDRIAL RNA PSEUDOURIDINE SYNTHASE"/>
    <property type="match status" value="1"/>
</dbReference>
<dbReference type="Proteomes" id="UP001225646">
    <property type="component" value="Unassembled WGS sequence"/>
</dbReference>
<dbReference type="InterPro" id="IPR002942">
    <property type="entry name" value="S4_RNA-bd"/>
</dbReference>
<dbReference type="EMBL" id="JAUSTR010000001">
    <property type="protein sequence ID" value="MDQ0161659.1"/>
    <property type="molecule type" value="Genomic_DNA"/>
</dbReference>
<dbReference type="InterPro" id="IPR036986">
    <property type="entry name" value="S4_RNA-bd_sf"/>
</dbReference>
<comment type="caution">
    <text evidence="7">The sequence shown here is derived from an EMBL/GenBank/DDBJ whole genome shotgun (WGS) entry which is preliminary data.</text>
</comment>
<evidence type="ECO:0000313" key="7">
    <source>
        <dbReference type="EMBL" id="MDQ0161659.1"/>
    </source>
</evidence>
<evidence type="ECO:0000256" key="3">
    <source>
        <dbReference type="ARBA" id="ARBA00023235"/>
    </source>
</evidence>
<dbReference type="PROSITE" id="PS50889">
    <property type="entry name" value="S4"/>
    <property type="match status" value="1"/>
</dbReference>
<evidence type="ECO:0000313" key="8">
    <source>
        <dbReference type="Proteomes" id="UP001225646"/>
    </source>
</evidence>
<dbReference type="SMART" id="SM00363">
    <property type="entry name" value="S4"/>
    <property type="match status" value="1"/>
</dbReference>
<dbReference type="InterPro" id="IPR020103">
    <property type="entry name" value="PsdUridine_synth_cat_dom_sf"/>
</dbReference>
<evidence type="ECO:0000256" key="2">
    <source>
        <dbReference type="ARBA" id="ARBA00010876"/>
    </source>
</evidence>
<evidence type="ECO:0000259" key="6">
    <source>
        <dbReference type="SMART" id="SM00363"/>
    </source>
</evidence>
<gene>
    <name evidence="7" type="ORF">J2S06_000729</name>
</gene>
<dbReference type="InterPro" id="IPR006225">
    <property type="entry name" value="PsdUridine_synth_RluC/D"/>
</dbReference>
<accession>A0ABT9VL82</accession>
<dbReference type="EC" id="5.4.99.-" evidence="5"/>
<dbReference type="InterPro" id="IPR050188">
    <property type="entry name" value="RluA_PseudoU_synthase"/>
</dbReference>
<evidence type="ECO:0000256" key="4">
    <source>
        <dbReference type="PROSITE-ProRule" id="PRU00182"/>
    </source>
</evidence>
<dbReference type="CDD" id="cd02869">
    <property type="entry name" value="PseudoU_synth_RluA_like"/>
    <property type="match status" value="1"/>
</dbReference>
<keyword evidence="4" id="KW-0694">RNA-binding</keyword>
<protein>
    <recommendedName>
        <fullName evidence="5">Pseudouridine synthase</fullName>
        <ecNumber evidence="5">5.4.99.-</ecNumber>
    </recommendedName>
</protein>